<keyword evidence="4 5" id="KW-0720">Serine protease</keyword>
<keyword evidence="8" id="KW-1133">Transmembrane helix</keyword>
<dbReference type="InterPro" id="IPR008969">
    <property type="entry name" value="CarboxyPept-like_regulatory"/>
</dbReference>
<dbReference type="PROSITE" id="PS51892">
    <property type="entry name" value="SUBTILASE"/>
    <property type="match status" value="1"/>
</dbReference>
<dbReference type="PANTHER" id="PTHR43806">
    <property type="entry name" value="PEPTIDASE S8"/>
    <property type="match status" value="1"/>
</dbReference>
<evidence type="ECO:0000259" key="9">
    <source>
        <dbReference type="Pfam" id="PF00082"/>
    </source>
</evidence>
<dbReference type="PRINTS" id="PR00723">
    <property type="entry name" value="SUBTILISIN"/>
</dbReference>
<dbReference type="RefSeq" id="WP_007260060.1">
    <property type="nucleotide sequence ID" value="NZ_AOHZ01000065.1"/>
</dbReference>
<feature type="transmembrane region" description="Helical" evidence="8">
    <location>
        <begin position="896"/>
        <end position="917"/>
    </location>
</feature>
<feature type="compositionally biased region" description="Polar residues" evidence="7">
    <location>
        <begin position="10"/>
        <end position="23"/>
    </location>
</feature>
<keyword evidence="3 5" id="KW-0378">Hydrolase</keyword>
<feature type="active site" description="Charge relay system" evidence="5">
    <location>
        <position position="187"/>
    </location>
</feature>
<dbReference type="Proteomes" id="UP000011602">
    <property type="component" value="Unassembled WGS sequence"/>
</dbReference>
<dbReference type="Gene3D" id="3.40.50.200">
    <property type="entry name" value="Peptidase S8/S53 domain"/>
    <property type="match status" value="1"/>
</dbReference>
<dbReference type="PROSITE" id="PS00136">
    <property type="entry name" value="SUBTILASE_ASP"/>
    <property type="match status" value="1"/>
</dbReference>
<dbReference type="eggNOG" id="arCOG02486">
    <property type="taxonomic scope" value="Archaea"/>
</dbReference>
<feature type="active site" description="Charge relay system" evidence="5">
    <location>
        <position position="218"/>
    </location>
</feature>
<dbReference type="Pfam" id="PF00082">
    <property type="entry name" value="Peptidase_S8"/>
    <property type="match status" value="1"/>
</dbReference>
<comment type="similarity">
    <text evidence="1 5 6">Belongs to the peptidase S8 family.</text>
</comment>
<dbReference type="InterPro" id="IPR015500">
    <property type="entry name" value="Peptidase_S8_subtilisin-rel"/>
</dbReference>
<keyword evidence="8" id="KW-0472">Membrane</keyword>
<name>L9WVZ5_9EURY</name>
<gene>
    <name evidence="10" type="ORF">C493_13953</name>
</gene>
<dbReference type="PANTHER" id="PTHR43806:SF11">
    <property type="entry name" value="CEREVISIN-RELATED"/>
    <property type="match status" value="1"/>
</dbReference>
<evidence type="ECO:0000313" key="10">
    <source>
        <dbReference type="EMBL" id="ELY53625.1"/>
    </source>
</evidence>
<evidence type="ECO:0000256" key="6">
    <source>
        <dbReference type="RuleBase" id="RU003355"/>
    </source>
</evidence>
<organism evidence="10 11">
    <name type="scientific">Natronolimnohabitans innermongolicus JCM 12255</name>
    <dbReference type="NCBI Taxonomy" id="1227499"/>
    <lineage>
        <taxon>Archaea</taxon>
        <taxon>Methanobacteriati</taxon>
        <taxon>Methanobacteriota</taxon>
        <taxon>Stenosarchaea group</taxon>
        <taxon>Halobacteria</taxon>
        <taxon>Halobacteriales</taxon>
        <taxon>Natrialbaceae</taxon>
        <taxon>Natronolimnohabitans</taxon>
    </lineage>
</organism>
<sequence>MESVTDDESPTSVGSNPSPTGTDPTRIDPGLEDADGVVDVIVRFETGGDGEAATNEATDASALQTASNQSQTSLEHVVETTDGLALEAQFWVANAALVTVDTDRVELGRLADVDGVAELHADDDVTLSRPAGESTDETTAAAATTSPTASAAGVGSANTYGLEQLSVPTVWDRYDARGEGATIAVLDTGVDATHPDLTVDEWRDFAGGSTTPTDYSAHGTHVAGSAVGGDSSGTHIGVAPEARLLAGAVLTDCNDEGCVGSTSDVIAGIEWAVDRDADVISLSLGSDGYSSTYVDAVRNAKASGTVVVGGAGNSGEGTSASPGNVYDAIGVGATDEYERVAGFSGGEVVDTDDAWGWRAPAAWPDSYVVPTVVAPGDRVYSSVPGDEYGYKRGTSMATPHVAGVIALLQGATDRTLEPAEIREAVTETATKPAHEPDGADTRYGHGIVDAAAALEAAGSFATVEGTVTDAVTDTPVAGATVTLEGDDGSLAETTTDSDGRYELEGVTGDREYEIAVSATGYESTAKTAFVPGDERTTVDTSVAGDGEVEVVLEDAQFGDGIESASVEVGAAAGSGDRKGAYPASDDGNGVYTIEDVPSDRTYTLAASATGYVDDQREVAVKGDAKSTSEQLELSGDATLEATVADSVTGAPIENATVTVERADGSTFVVDGSTGADGGLETPVPGAGAEYTVTVDAAGYETGEEVVTASSGETVDADVSMVGDGEFVLELEDAQFGDGVTDATVEAAGERGTYAATHDGEGTYRVEQVPSRGAYDVDVTVAGYADESLSMGFDDGLAVDERVVLSGDATLSVAVDDEDGDALADASVAVEREDGDSFDAGTTASDGTLEVVVPGTGAAYTVVADADGYESGTETTESVGSEETTSVALTLSAVDDGLPAVGVVGTVVALFVALALVARARR</sequence>
<dbReference type="Pfam" id="PF13620">
    <property type="entry name" value="CarboxypepD_reg"/>
    <property type="match status" value="2"/>
</dbReference>
<dbReference type="InterPro" id="IPR000209">
    <property type="entry name" value="Peptidase_S8/S53_dom"/>
</dbReference>
<feature type="compositionally biased region" description="Low complexity" evidence="7">
    <location>
        <begin position="131"/>
        <end position="155"/>
    </location>
</feature>
<dbReference type="PATRIC" id="fig|1227499.3.peg.2861"/>
<dbReference type="PROSITE" id="PS00137">
    <property type="entry name" value="SUBTILASE_HIS"/>
    <property type="match status" value="1"/>
</dbReference>
<evidence type="ECO:0000256" key="3">
    <source>
        <dbReference type="ARBA" id="ARBA00022801"/>
    </source>
</evidence>
<keyword evidence="2 5" id="KW-0645">Protease</keyword>
<feature type="region of interest" description="Disordered" evidence="7">
    <location>
        <begin position="1"/>
        <end position="33"/>
    </location>
</feature>
<dbReference type="AlphaFoldDB" id="L9WVZ5"/>
<dbReference type="GO" id="GO:0006508">
    <property type="term" value="P:proteolysis"/>
    <property type="evidence" value="ECO:0007669"/>
    <property type="project" value="UniProtKB-KW"/>
</dbReference>
<protein>
    <submittedName>
        <fullName evidence="10">Peptidase S8/S53 subtilisin kexin sedolisin</fullName>
    </submittedName>
</protein>
<feature type="active site" description="Charge relay system" evidence="5">
    <location>
        <position position="395"/>
    </location>
</feature>
<evidence type="ECO:0000313" key="11">
    <source>
        <dbReference type="Proteomes" id="UP000011602"/>
    </source>
</evidence>
<dbReference type="eggNOG" id="arCOG00702">
    <property type="taxonomic scope" value="Archaea"/>
</dbReference>
<dbReference type="InterPro" id="IPR022398">
    <property type="entry name" value="Peptidase_S8_His-AS"/>
</dbReference>
<reference evidence="10 11" key="1">
    <citation type="journal article" date="2014" name="PLoS Genet.">
        <title>Phylogenetically driven sequencing of extremely halophilic archaea reveals strategies for static and dynamic osmo-response.</title>
        <authorList>
            <person name="Becker E.A."/>
            <person name="Seitzer P.M."/>
            <person name="Tritt A."/>
            <person name="Larsen D."/>
            <person name="Krusor M."/>
            <person name="Yao A.I."/>
            <person name="Wu D."/>
            <person name="Madern D."/>
            <person name="Eisen J.A."/>
            <person name="Darling A.E."/>
            <person name="Facciotti M.T."/>
        </authorList>
    </citation>
    <scope>NUCLEOTIDE SEQUENCE [LARGE SCALE GENOMIC DNA]</scope>
    <source>
        <strain evidence="10 11">JCM 12255</strain>
    </source>
</reference>
<dbReference type="InterPro" id="IPR050131">
    <property type="entry name" value="Peptidase_S8_subtilisin-like"/>
</dbReference>
<keyword evidence="8" id="KW-0812">Transmembrane</keyword>
<dbReference type="STRING" id="1227499.C493_13953"/>
<dbReference type="EMBL" id="AOHZ01000065">
    <property type="protein sequence ID" value="ELY53625.1"/>
    <property type="molecule type" value="Genomic_DNA"/>
</dbReference>
<dbReference type="SUPFAM" id="SSF52743">
    <property type="entry name" value="Subtilisin-like"/>
    <property type="match status" value="1"/>
</dbReference>
<dbReference type="InterPro" id="IPR023828">
    <property type="entry name" value="Peptidase_S8_Ser-AS"/>
</dbReference>
<comment type="caution">
    <text evidence="10">The sequence shown here is derived from an EMBL/GenBank/DDBJ whole genome shotgun (WGS) entry which is preliminary data.</text>
</comment>
<evidence type="ECO:0000256" key="2">
    <source>
        <dbReference type="ARBA" id="ARBA00022670"/>
    </source>
</evidence>
<accession>L9WVZ5</accession>
<keyword evidence="11" id="KW-1185">Reference proteome</keyword>
<feature type="domain" description="Peptidase S8/S53" evidence="9">
    <location>
        <begin position="178"/>
        <end position="446"/>
    </location>
</feature>
<dbReference type="PROSITE" id="PS00138">
    <property type="entry name" value="SUBTILASE_SER"/>
    <property type="match status" value="1"/>
</dbReference>
<evidence type="ECO:0000256" key="1">
    <source>
        <dbReference type="ARBA" id="ARBA00011073"/>
    </source>
</evidence>
<evidence type="ECO:0000256" key="7">
    <source>
        <dbReference type="SAM" id="MobiDB-lite"/>
    </source>
</evidence>
<evidence type="ECO:0000256" key="5">
    <source>
        <dbReference type="PROSITE-ProRule" id="PRU01240"/>
    </source>
</evidence>
<feature type="region of interest" description="Disordered" evidence="7">
    <location>
        <begin position="125"/>
        <end position="155"/>
    </location>
</feature>
<dbReference type="SUPFAM" id="SSF49464">
    <property type="entry name" value="Carboxypeptidase regulatory domain-like"/>
    <property type="match status" value="3"/>
</dbReference>
<dbReference type="InterPro" id="IPR023827">
    <property type="entry name" value="Peptidase_S8_Asp-AS"/>
</dbReference>
<dbReference type="GO" id="GO:0004252">
    <property type="term" value="F:serine-type endopeptidase activity"/>
    <property type="evidence" value="ECO:0007669"/>
    <property type="project" value="UniProtKB-UniRule"/>
</dbReference>
<evidence type="ECO:0000256" key="4">
    <source>
        <dbReference type="ARBA" id="ARBA00022825"/>
    </source>
</evidence>
<dbReference type="Gene3D" id="2.60.40.1120">
    <property type="entry name" value="Carboxypeptidase-like, regulatory domain"/>
    <property type="match status" value="4"/>
</dbReference>
<evidence type="ECO:0000256" key="8">
    <source>
        <dbReference type="SAM" id="Phobius"/>
    </source>
</evidence>
<proteinExistence type="inferred from homology"/>
<dbReference type="InterPro" id="IPR036852">
    <property type="entry name" value="Peptidase_S8/S53_dom_sf"/>
</dbReference>